<dbReference type="OrthoDB" id="3397041at2"/>
<accession>A0A1V0UAQ0</accession>
<sequence length="93" mass="10542">MLDKEQAERRAAEFLAGESRSWGQSSSVRIIPEYCFVDGEQFIAPYDHIDYLDNGHEDMQLGGNLPVVVDLVTGACRFIDWEEADAFMARDLL</sequence>
<reference evidence="1 2" key="1">
    <citation type="submission" date="2017-03" db="EMBL/GenBank/DDBJ databases">
        <title>Complete Genome Sequence of a natural compounds producer, Streptomyces violaceus S21.</title>
        <authorList>
            <person name="Zhong C."/>
            <person name="Zhao Z."/>
            <person name="Fu J."/>
            <person name="Zong G."/>
            <person name="Qin R."/>
            <person name="Cao G."/>
        </authorList>
    </citation>
    <scope>NUCLEOTIDE SEQUENCE [LARGE SCALE GENOMIC DNA]</scope>
    <source>
        <strain evidence="1 2">S21</strain>
    </source>
</reference>
<evidence type="ECO:0000313" key="2">
    <source>
        <dbReference type="Proteomes" id="UP000192445"/>
    </source>
</evidence>
<organism evidence="1 2">
    <name type="scientific">Streptomyces violaceoruber</name>
    <dbReference type="NCBI Taxonomy" id="1935"/>
    <lineage>
        <taxon>Bacteria</taxon>
        <taxon>Bacillati</taxon>
        <taxon>Actinomycetota</taxon>
        <taxon>Actinomycetes</taxon>
        <taxon>Kitasatosporales</taxon>
        <taxon>Streptomycetaceae</taxon>
        <taxon>Streptomyces</taxon>
        <taxon>Streptomyces violaceoruber group</taxon>
    </lineage>
</organism>
<dbReference type="EMBL" id="CP020570">
    <property type="protein sequence ID" value="ARF62323.1"/>
    <property type="molecule type" value="Genomic_DNA"/>
</dbReference>
<dbReference type="RefSeq" id="WP_031053403.1">
    <property type="nucleotide sequence ID" value="NZ_CP020570.1"/>
</dbReference>
<dbReference type="KEGG" id="svu:B1H20_13610"/>
<proteinExistence type="predicted"/>
<dbReference type="AlphaFoldDB" id="A0A1V0UAQ0"/>
<gene>
    <name evidence="1" type="ORF">B1H20_13610</name>
</gene>
<name>A0A1V0UAQ0_STRVN</name>
<evidence type="ECO:0000313" key="1">
    <source>
        <dbReference type="EMBL" id="ARF62323.1"/>
    </source>
</evidence>
<protein>
    <recommendedName>
        <fullName evidence="3">Immunity protein 35 domain-containing protein</fullName>
    </recommendedName>
</protein>
<dbReference type="STRING" id="1935.B1H20_13610"/>
<evidence type="ECO:0008006" key="3">
    <source>
        <dbReference type="Google" id="ProtNLM"/>
    </source>
</evidence>
<dbReference type="Proteomes" id="UP000192445">
    <property type="component" value="Chromosome"/>
</dbReference>